<feature type="compositionally biased region" description="Basic and acidic residues" evidence="1">
    <location>
        <begin position="19"/>
        <end position="34"/>
    </location>
</feature>
<evidence type="ECO:0000313" key="2">
    <source>
        <dbReference type="EMBL" id="GAB1321078.1"/>
    </source>
</evidence>
<keyword evidence="3" id="KW-1185">Reference proteome</keyword>
<dbReference type="RefSeq" id="XP_070922808.1">
    <property type="nucleotide sequence ID" value="XM_071066707.1"/>
</dbReference>
<reference evidence="2 3" key="1">
    <citation type="submission" date="2024-09" db="EMBL/GenBank/DDBJ databases">
        <title>Itraconazole resistance in Madurella fahalii resulting from another homologue of gene encoding cytochrome P450 14-alpha sterol demethylase (CYP51).</title>
        <authorList>
            <person name="Yoshioka I."/>
            <person name="Fahal A.H."/>
            <person name="Kaneko S."/>
            <person name="Yaguchi T."/>
        </authorList>
    </citation>
    <scope>NUCLEOTIDE SEQUENCE [LARGE SCALE GENOMIC DNA]</scope>
    <source>
        <strain evidence="2 3">IFM 68171</strain>
    </source>
</reference>
<proteinExistence type="predicted"/>
<dbReference type="EMBL" id="BAAFSV010000006">
    <property type="protein sequence ID" value="GAB1321078.1"/>
    <property type="molecule type" value="Genomic_DNA"/>
</dbReference>
<gene>
    <name evidence="2" type="ORF">MFIFM68171_11288</name>
</gene>
<evidence type="ECO:0000256" key="1">
    <source>
        <dbReference type="SAM" id="MobiDB-lite"/>
    </source>
</evidence>
<feature type="compositionally biased region" description="Basic and acidic residues" evidence="1">
    <location>
        <begin position="1"/>
        <end position="10"/>
    </location>
</feature>
<feature type="region of interest" description="Disordered" evidence="1">
    <location>
        <begin position="1"/>
        <end position="74"/>
    </location>
</feature>
<dbReference type="Proteomes" id="UP001628179">
    <property type="component" value="Unassembled WGS sequence"/>
</dbReference>
<accession>A0ABQ0GTL0</accession>
<evidence type="ECO:0000313" key="3">
    <source>
        <dbReference type="Proteomes" id="UP001628179"/>
    </source>
</evidence>
<name>A0ABQ0GTL0_9PEZI</name>
<dbReference type="GeneID" id="98182030"/>
<sequence length="114" mass="12903">MSEKQQERTSESATGNRTPVRDQRTVERQDDTGLDRQLAQQPPVQDRHLVRQQETAAAPTQNQDDHGGAPAVRLDMDLDVDVQLKAKIEGDITLSILDSDQYNRQRGLRNSPER</sequence>
<comment type="caution">
    <text evidence="2">The sequence shown here is derived from an EMBL/GenBank/DDBJ whole genome shotgun (WGS) entry which is preliminary data.</text>
</comment>
<feature type="compositionally biased region" description="Polar residues" evidence="1">
    <location>
        <begin position="52"/>
        <end position="62"/>
    </location>
</feature>
<protein>
    <submittedName>
        <fullName evidence="2">Uncharacterized protein</fullName>
    </submittedName>
</protein>
<organism evidence="2 3">
    <name type="scientific">Madurella fahalii</name>
    <dbReference type="NCBI Taxonomy" id="1157608"/>
    <lineage>
        <taxon>Eukaryota</taxon>
        <taxon>Fungi</taxon>
        <taxon>Dikarya</taxon>
        <taxon>Ascomycota</taxon>
        <taxon>Pezizomycotina</taxon>
        <taxon>Sordariomycetes</taxon>
        <taxon>Sordariomycetidae</taxon>
        <taxon>Sordariales</taxon>
        <taxon>Sordariales incertae sedis</taxon>
        <taxon>Madurella</taxon>
    </lineage>
</organism>